<feature type="region of interest" description="Disordered" evidence="1">
    <location>
        <begin position="160"/>
        <end position="199"/>
    </location>
</feature>
<dbReference type="Pfam" id="PF05678">
    <property type="entry name" value="VQ"/>
    <property type="match status" value="1"/>
</dbReference>
<feature type="compositionally biased region" description="Basic and acidic residues" evidence="1">
    <location>
        <begin position="163"/>
        <end position="180"/>
    </location>
</feature>
<dbReference type="EMBL" id="CM001740">
    <property type="protein sequence ID" value="KJB10627.1"/>
    <property type="molecule type" value="Genomic_DNA"/>
</dbReference>
<evidence type="ECO:0000256" key="1">
    <source>
        <dbReference type="SAM" id="MobiDB-lite"/>
    </source>
</evidence>
<keyword evidence="4" id="KW-1185">Reference proteome</keyword>
<feature type="compositionally biased region" description="Basic residues" evidence="1">
    <location>
        <begin position="181"/>
        <end position="198"/>
    </location>
</feature>
<gene>
    <name evidence="3" type="ORF">B456_001G212200</name>
</gene>
<dbReference type="Gramene" id="KJB10627">
    <property type="protein sequence ID" value="KJB10627"/>
    <property type="gene ID" value="B456_001G212200"/>
</dbReference>
<evidence type="ECO:0000259" key="2">
    <source>
        <dbReference type="Pfam" id="PF05678"/>
    </source>
</evidence>
<name>A0A0D2M1C4_GOSRA</name>
<organism evidence="3 4">
    <name type="scientific">Gossypium raimondii</name>
    <name type="common">Peruvian cotton</name>
    <name type="synonym">Gossypium klotzschianum subsp. raimondii</name>
    <dbReference type="NCBI Taxonomy" id="29730"/>
    <lineage>
        <taxon>Eukaryota</taxon>
        <taxon>Viridiplantae</taxon>
        <taxon>Streptophyta</taxon>
        <taxon>Embryophyta</taxon>
        <taxon>Tracheophyta</taxon>
        <taxon>Spermatophyta</taxon>
        <taxon>Magnoliopsida</taxon>
        <taxon>eudicotyledons</taxon>
        <taxon>Gunneridae</taxon>
        <taxon>Pentapetalae</taxon>
        <taxon>rosids</taxon>
        <taxon>malvids</taxon>
        <taxon>Malvales</taxon>
        <taxon>Malvaceae</taxon>
        <taxon>Malvoideae</taxon>
        <taxon>Gossypium</taxon>
    </lineage>
</organism>
<sequence>MGKKVIHQLTSKNVDKQLHSVIKGLKPKVYITDGSSFKHLVQELTGYRTLTGPIPDDVAKVTEIEKRGEMFPDFTTTLSTDSSLGCSFDLYDDQTFHLDDINQLTGLLQTDDRDMFDEMSNLSTNHQQMDWLEYRNLESRLLDDQEGSLFDYELLSGPPSDLSARKKKDEEQMKHREEKEKKRKEKKKGRKKEKKNKKLQIAIHIAAHDWSTLPSQQKVDGVRLGYQFS</sequence>
<protein>
    <recommendedName>
        <fullName evidence="2">VQ domain-containing protein</fullName>
    </recommendedName>
</protein>
<evidence type="ECO:0000313" key="4">
    <source>
        <dbReference type="Proteomes" id="UP000032304"/>
    </source>
</evidence>
<dbReference type="OMA" id="RGEMFPD"/>
<evidence type="ECO:0000313" key="3">
    <source>
        <dbReference type="EMBL" id="KJB10627.1"/>
    </source>
</evidence>
<dbReference type="InterPro" id="IPR008889">
    <property type="entry name" value="VQ"/>
</dbReference>
<feature type="domain" description="VQ" evidence="2">
    <location>
        <begin position="27"/>
        <end position="46"/>
    </location>
</feature>
<proteinExistence type="predicted"/>
<accession>A0A0D2M1C4</accession>
<dbReference type="Proteomes" id="UP000032304">
    <property type="component" value="Chromosome 1"/>
</dbReference>
<reference evidence="3 4" key="1">
    <citation type="journal article" date="2012" name="Nature">
        <title>Repeated polyploidization of Gossypium genomes and the evolution of spinnable cotton fibres.</title>
        <authorList>
            <person name="Paterson A.H."/>
            <person name="Wendel J.F."/>
            <person name="Gundlach H."/>
            <person name="Guo H."/>
            <person name="Jenkins J."/>
            <person name="Jin D."/>
            <person name="Llewellyn D."/>
            <person name="Showmaker K.C."/>
            <person name="Shu S."/>
            <person name="Udall J."/>
            <person name="Yoo M.J."/>
            <person name="Byers R."/>
            <person name="Chen W."/>
            <person name="Doron-Faigenboim A."/>
            <person name="Duke M.V."/>
            <person name="Gong L."/>
            <person name="Grimwood J."/>
            <person name="Grover C."/>
            <person name="Grupp K."/>
            <person name="Hu G."/>
            <person name="Lee T.H."/>
            <person name="Li J."/>
            <person name="Lin L."/>
            <person name="Liu T."/>
            <person name="Marler B.S."/>
            <person name="Page J.T."/>
            <person name="Roberts A.W."/>
            <person name="Romanel E."/>
            <person name="Sanders W.S."/>
            <person name="Szadkowski E."/>
            <person name="Tan X."/>
            <person name="Tang H."/>
            <person name="Xu C."/>
            <person name="Wang J."/>
            <person name="Wang Z."/>
            <person name="Zhang D."/>
            <person name="Zhang L."/>
            <person name="Ashrafi H."/>
            <person name="Bedon F."/>
            <person name="Bowers J.E."/>
            <person name="Brubaker C.L."/>
            <person name="Chee P.W."/>
            <person name="Das S."/>
            <person name="Gingle A.R."/>
            <person name="Haigler C.H."/>
            <person name="Harker D."/>
            <person name="Hoffmann L.V."/>
            <person name="Hovav R."/>
            <person name="Jones D.C."/>
            <person name="Lemke C."/>
            <person name="Mansoor S."/>
            <person name="ur Rahman M."/>
            <person name="Rainville L.N."/>
            <person name="Rambani A."/>
            <person name="Reddy U.K."/>
            <person name="Rong J.K."/>
            <person name="Saranga Y."/>
            <person name="Scheffler B.E."/>
            <person name="Scheffler J.A."/>
            <person name="Stelly D.M."/>
            <person name="Triplett B.A."/>
            <person name="Van Deynze A."/>
            <person name="Vaslin M.F."/>
            <person name="Waghmare V.N."/>
            <person name="Walford S.A."/>
            <person name="Wright R.J."/>
            <person name="Zaki E.A."/>
            <person name="Zhang T."/>
            <person name="Dennis E.S."/>
            <person name="Mayer K.F."/>
            <person name="Peterson D.G."/>
            <person name="Rokhsar D.S."/>
            <person name="Wang X."/>
            <person name="Schmutz J."/>
        </authorList>
    </citation>
    <scope>NUCLEOTIDE SEQUENCE [LARGE SCALE GENOMIC DNA]</scope>
</reference>
<dbReference type="AlphaFoldDB" id="A0A0D2M1C4"/>